<organism evidence="5 6">
    <name type="scientific">Paradevosia tibetensis</name>
    <dbReference type="NCBI Taxonomy" id="1447062"/>
    <lineage>
        <taxon>Bacteria</taxon>
        <taxon>Pseudomonadati</taxon>
        <taxon>Pseudomonadota</taxon>
        <taxon>Alphaproteobacteria</taxon>
        <taxon>Hyphomicrobiales</taxon>
        <taxon>Devosiaceae</taxon>
        <taxon>Paradevosia</taxon>
    </lineage>
</organism>
<dbReference type="PANTHER" id="PTHR11019:SF159">
    <property type="entry name" value="TRANSCRIPTIONAL REGULATOR-RELATED"/>
    <property type="match status" value="1"/>
</dbReference>
<dbReference type="PROSITE" id="PS01124">
    <property type="entry name" value="HTH_ARAC_FAMILY_2"/>
    <property type="match status" value="1"/>
</dbReference>
<keyword evidence="2" id="KW-0805">Transcription regulation</keyword>
<dbReference type="PANTHER" id="PTHR11019">
    <property type="entry name" value="HTH-TYPE TRANSCRIPTIONAL REGULATOR NIMR"/>
    <property type="match status" value="1"/>
</dbReference>
<dbReference type="KEGG" id="yti:FNA67_02620"/>
<dbReference type="Gene3D" id="2.60.120.10">
    <property type="entry name" value="Jelly Rolls"/>
    <property type="match status" value="1"/>
</dbReference>
<dbReference type="Pfam" id="PF12833">
    <property type="entry name" value="HTH_18"/>
    <property type="match status" value="1"/>
</dbReference>
<keyword evidence="3" id="KW-0238">DNA-binding</keyword>
<evidence type="ECO:0000256" key="1">
    <source>
        <dbReference type="ARBA" id="ARBA00022491"/>
    </source>
</evidence>
<keyword evidence="1" id="KW-0678">Repressor</keyword>
<dbReference type="Pfam" id="PF02311">
    <property type="entry name" value="AraC_binding"/>
    <property type="match status" value="1"/>
</dbReference>
<sequence length="267" mass="29289">MTKSQQKDLEALHASRIATIEAASGPVFAIPTHYPSGYRVKPHHHSRAQLLYARTGVVMVTSAIGRWMVPPGHAMWIPPEVEHAVEMLGGVNMLSVYVQPRAVPGLPEALRVVALDDLTRALVVEANMQPYGRPDDARAGMVMALLLDSIPRLPEAPLGLPFPADPRLIALCRRFIDNPSPHLVIDDWADRLAMSRRTFTRAFRRETGLSLSTWRQQACLFTALPRLAAGEAVTSVALDLGYDSVAAFTTMFKRMLGSPPRGYFGSG</sequence>
<dbReference type="SUPFAM" id="SSF46689">
    <property type="entry name" value="Homeodomain-like"/>
    <property type="match status" value="1"/>
</dbReference>
<dbReference type="InterPro" id="IPR014710">
    <property type="entry name" value="RmlC-like_jellyroll"/>
</dbReference>
<keyword evidence="4" id="KW-0804">Transcription</keyword>
<dbReference type="Proteomes" id="UP000321062">
    <property type="component" value="Chromosome"/>
</dbReference>
<evidence type="ECO:0000313" key="5">
    <source>
        <dbReference type="EMBL" id="QEE19134.1"/>
    </source>
</evidence>
<dbReference type="OrthoDB" id="9804543at2"/>
<dbReference type="FunFam" id="1.10.10.60:FF:000132">
    <property type="entry name" value="AraC family transcriptional regulator"/>
    <property type="match status" value="1"/>
</dbReference>
<dbReference type="RefSeq" id="WP_147654957.1">
    <property type="nucleotide sequence ID" value="NZ_BMFM01000001.1"/>
</dbReference>
<evidence type="ECO:0000256" key="2">
    <source>
        <dbReference type="ARBA" id="ARBA00023015"/>
    </source>
</evidence>
<dbReference type="InterPro" id="IPR009057">
    <property type="entry name" value="Homeodomain-like_sf"/>
</dbReference>
<dbReference type="CDD" id="cd06124">
    <property type="entry name" value="cupin_NimR-like_N"/>
    <property type="match status" value="1"/>
</dbReference>
<dbReference type="InterPro" id="IPR003313">
    <property type="entry name" value="AraC-bd"/>
</dbReference>
<proteinExistence type="predicted"/>
<evidence type="ECO:0000313" key="6">
    <source>
        <dbReference type="Proteomes" id="UP000321062"/>
    </source>
</evidence>
<dbReference type="InterPro" id="IPR018060">
    <property type="entry name" value="HTH_AraC"/>
</dbReference>
<dbReference type="EMBL" id="CP041690">
    <property type="protein sequence ID" value="QEE19134.1"/>
    <property type="molecule type" value="Genomic_DNA"/>
</dbReference>
<keyword evidence="6" id="KW-1185">Reference proteome</keyword>
<gene>
    <name evidence="5" type="ORF">FNA67_02620</name>
</gene>
<dbReference type="SMART" id="SM00342">
    <property type="entry name" value="HTH_ARAC"/>
    <property type="match status" value="1"/>
</dbReference>
<dbReference type="AlphaFoldDB" id="A0A5B9DJ06"/>
<dbReference type="InterPro" id="IPR011051">
    <property type="entry name" value="RmlC_Cupin_sf"/>
</dbReference>
<evidence type="ECO:0000256" key="4">
    <source>
        <dbReference type="ARBA" id="ARBA00023163"/>
    </source>
</evidence>
<dbReference type="Gene3D" id="1.10.10.60">
    <property type="entry name" value="Homeodomain-like"/>
    <property type="match status" value="1"/>
</dbReference>
<reference evidence="5 6" key="1">
    <citation type="journal article" date="2015" name="Int. J. Syst. Evol. Microbiol.">
        <title>Youhaiella tibetensis gen. nov., sp. nov., isolated from subsurface sediment.</title>
        <authorList>
            <person name="Wang Y.X."/>
            <person name="Huang F.Q."/>
            <person name="Nogi Y."/>
            <person name="Pang S.J."/>
            <person name="Wang P.K."/>
            <person name="Lv J."/>
        </authorList>
    </citation>
    <scope>NUCLEOTIDE SEQUENCE [LARGE SCALE GENOMIC DNA]</scope>
    <source>
        <strain evidence="6">fig4</strain>
    </source>
</reference>
<evidence type="ECO:0000256" key="3">
    <source>
        <dbReference type="ARBA" id="ARBA00023125"/>
    </source>
</evidence>
<protein>
    <submittedName>
        <fullName evidence="5">AraC family transcriptional regulator</fullName>
    </submittedName>
</protein>
<accession>A0A5B9DJ06</accession>
<dbReference type="SUPFAM" id="SSF51182">
    <property type="entry name" value="RmlC-like cupins"/>
    <property type="match status" value="1"/>
</dbReference>
<dbReference type="GO" id="GO:0003700">
    <property type="term" value="F:DNA-binding transcription factor activity"/>
    <property type="evidence" value="ECO:0007669"/>
    <property type="project" value="InterPro"/>
</dbReference>
<name>A0A5B9DJ06_9HYPH</name>
<dbReference type="GO" id="GO:0043565">
    <property type="term" value="F:sequence-specific DNA binding"/>
    <property type="evidence" value="ECO:0007669"/>
    <property type="project" value="InterPro"/>
</dbReference>